<evidence type="ECO:0000256" key="6">
    <source>
        <dbReference type="ARBA" id="ARBA00022679"/>
    </source>
</evidence>
<dbReference type="Gene3D" id="3.30.565.10">
    <property type="entry name" value="Histidine kinase-like ATPase, C-terminal domain"/>
    <property type="match status" value="1"/>
</dbReference>
<dbReference type="Pfam" id="PF08448">
    <property type="entry name" value="PAS_4"/>
    <property type="match status" value="1"/>
</dbReference>
<dbReference type="GO" id="GO:0004673">
    <property type="term" value="F:protein histidine kinase activity"/>
    <property type="evidence" value="ECO:0007669"/>
    <property type="project" value="UniProtKB-EC"/>
</dbReference>
<accession>A0A7Y0G9Y2</accession>
<dbReference type="InterPro" id="IPR011102">
    <property type="entry name" value="Sig_transdc_His_kinase_HWE"/>
</dbReference>
<reference evidence="14 15" key="1">
    <citation type="submission" date="2020-04" db="EMBL/GenBank/DDBJ databases">
        <title>Novosphingobium sp. TW-4 isolated from soil.</title>
        <authorList>
            <person name="Dahal R.H."/>
            <person name="Chaudhary D.K."/>
        </authorList>
    </citation>
    <scope>NUCLEOTIDE SEQUENCE [LARGE SCALE GENOMIC DNA]</scope>
    <source>
        <strain evidence="14 15">TW-4</strain>
    </source>
</reference>
<feature type="domain" description="PAC" evidence="13">
    <location>
        <begin position="106"/>
        <end position="161"/>
    </location>
</feature>
<evidence type="ECO:0000256" key="9">
    <source>
        <dbReference type="ARBA" id="ARBA00022777"/>
    </source>
</evidence>
<comment type="caution">
    <text evidence="14">The sequence shown here is derived from an EMBL/GenBank/DDBJ whole genome shotgun (WGS) entry which is preliminary data.</text>
</comment>
<evidence type="ECO:0000256" key="4">
    <source>
        <dbReference type="ARBA" id="ARBA00022630"/>
    </source>
</evidence>
<dbReference type="Pfam" id="PF07536">
    <property type="entry name" value="HWE_HK"/>
    <property type="match status" value="1"/>
</dbReference>
<dbReference type="Gene3D" id="3.30.450.20">
    <property type="entry name" value="PAS domain"/>
    <property type="match status" value="1"/>
</dbReference>
<evidence type="ECO:0000256" key="2">
    <source>
        <dbReference type="ARBA" id="ARBA00012438"/>
    </source>
</evidence>
<dbReference type="InterPro" id="IPR035965">
    <property type="entry name" value="PAS-like_dom_sf"/>
</dbReference>
<keyword evidence="10" id="KW-0067">ATP-binding</keyword>
<evidence type="ECO:0000256" key="12">
    <source>
        <dbReference type="SAM" id="MobiDB-lite"/>
    </source>
</evidence>
<evidence type="ECO:0000256" key="3">
    <source>
        <dbReference type="ARBA" id="ARBA00022553"/>
    </source>
</evidence>
<organism evidence="14 15">
    <name type="scientific">Novosphingobium olei</name>
    <dbReference type="NCBI Taxonomy" id="2728851"/>
    <lineage>
        <taxon>Bacteria</taxon>
        <taxon>Pseudomonadati</taxon>
        <taxon>Pseudomonadota</taxon>
        <taxon>Alphaproteobacteria</taxon>
        <taxon>Sphingomonadales</taxon>
        <taxon>Sphingomonadaceae</taxon>
        <taxon>Novosphingobium</taxon>
    </lineage>
</organism>
<gene>
    <name evidence="14" type="ORF">HHL27_05600</name>
</gene>
<sequence>MEGGGASGGEPVFSQFASSSVHPGGGAGSERQDQPPLEADLRRDALDATPDCVKFLSPDGRVMHMNRAGCDALGVSPANGFGMPWLGLLPEDVRPLGEEALRRAAQGENARFLGRSETGVGAVHWDNLLTPLSDSEGRVISIMCVSRDTTAQNRLERGLEEAATRDKLLAREMQHRIKNVFSVFAGLIQLAERQADLSGDPKSATTILREKLAALGRASDAAFAEEPIDPSALGSVDLETLVRSVLLPYGERCQIDGPRTVIAQQLISVFALVLHELATNSVKYGGLKLREGNVVVSWERGEDALQFVWTERGGPEILSSPAGLGFGSQMTDRLVRSIGGRIERNWHPEGLVVELTVPDLLAPAKES</sequence>
<dbReference type="Proteomes" id="UP000583556">
    <property type="component" value="Unassembled WGS sequence"/>
</dbReference>
<evidence type="ECO:0000256" key="1">
    <source>
        <dbReference type="ARBA" id="ARBA00000085"/>
    </source>
</evidence>
<dbReference type="EC" id="2.7.13.3" evidence="2"/>
<keyword evidence="3" id="KW-0597">Phosphoprotein</keyword>
<comment type="catalytic activity">
    <reaction evidence="1">
        <text>ATP + protein L-histidine = ADP + protein N-phospho-L-histidine.</text>
        <dbReference type="EC" id="2.7.13.3"/>
    </reaction>
</comment>
<keyword evidence="15" id="KW-1185">Reference proteome</keyword>
<protein>
    <recommendedName>
        <fullName evidence="2">histidine kinase</fullName>
        <ecNumber evidence="2">2.7.13.3</ecNumber>
    </recommendedName>
</protein>
<name>A0A7Y0G9Y2_9SPHN</name>
<evidence type="ECO:0000256" key="7">
    <source>
        <dbReference type="ARBA" id="ARBA00022737"/>
    </source>
</evidence>
<keyword evidence="7" id="KW-0677">Repeat</keyword>
<keyword evidence="4" id="KW-0285">Flavoprotein</keyword>
<dbReference type="SUPFAM" id="SSF55785">
    <property type="entry name" value="PYP-like sensor domain (PAS domain)"/>
    <property type="match status" value="1"/>
</dbReference>
<feature type="region of interest" description="Disordered" evidence="12">
    <location>
        <begin position="1"/>
        <end position="35"/>
    </location>
</feature>
<evidence type="ECO:0000313" key="15">
    <source>
        <dbReference type="Proteomes" id="UP000583556"/>
    </source>
</evidence>
<evidence type="ECO:0000256" key="10">
    <source>
        <dbReference type="ARBA" id="ARBA00022840"/>
    </source>
</evidence>
<dbReference type="InterPro" id="IPR000700">
    <property type="entry name" value="PAS-assoc_C"/>
</dbReference>
<evidence type="ECO:0000256" key="11">
    <source>
        <dbReference type="ARBA" id="ARBA00023026"/>
    </source>
</evidence>
<evidence type="ECO:0000256" key="8">
    <source>
        <dbReference type="ARBA" id="ARBA00022741"/>
    </source>
</evidence>
<dbReference type="CDD" id="cd00130">
    <property type="entry name" value="PAS"/>
    <property type="match status" value="1"/>
</dbReference>
<dbReference type="PANTHER" id="PTHR41523:SF8">
    <property type="entry name" value="ETHYLENE RESPONSE SENSOR PROTEIN"/>
    <property type="match status" value="1"/>
</dbReference>
<dbReference type="SMART" id="SM00911">
    <property type="entry name" value="HWE_HK"/>
    <property type="match status" value="1"/>
</dbReference>
<keyword evidence="11" id="KW-0843">Virulence</keyword>
<dbReference type="RefSeq" id="WP_169492400.1">
    <property type="nucleotide sequence ID" value="NZ_JABBGM010000002.1"/>
</dbReference>
<keyword evidence="5" id="KW-0288">FMN</keyword>
<dbReference type="EMBL" id="JABBGM010000002">
    <property type="protein sequence ID" value="NML93142.1"/>
    <property type="molecule type" value="Genomic_DNA"/>
</dbReference>
<dbReference type="SMART" id="SM00091">
    <property type="entry name" value="PAS"/>
    <property type="match status" value="1"/>
</dbReference>
<keyword evidence="6" id="KW-0808">Transferase</keyword>
<dbReference type="AlphaFoldDB" id="A0A7Y0G9Y2"/>
<evidence type="ECO:0000259" key="13">
    <source>
        <dbReference type="PROSITE" id="PS50113"/>
    </source>
</evidence>
<evidence type="ECO:0000313" key="14">
    <source>
        <dbReference type="EMBL" id="NML93142.1"/>
    </source>
</evidence>
<dbReference type="NCBIfam" id="TIGR00229">
    <property type="entry name" value="sensory_box"/>
    <property type="match status" value="1"/>
</dbReference>
<dbReference type="InterPro" id="IPR013656">
    <property type="entry name" value="PAS_4"/>
</dbReference>
<keyword evidence="8" id="KW-0547">Nucleotide-binding</keyword>
<proteinExistence type="predicted"/>
<dbReference type="GO" id="GO:0005524">
    <property type="term" value="F:ATP binding"/>
    <property type="evidence" value="ECO:0007669"/>
    <property type="project" value="UniProtKB-KW"/>
</dbReference>
<dbReference type="SUPFAM" id="SSF55874">
    <property type="entry name" value="ATPase domain of HSP90 chaperone/DNA topoisomerase II/histidine kinase"/>
    <property type="match status" value="1"/>
</dbReference>
<dbReference type="InterPro" id="IPR036890">
    <property type="entry name" value="HATPase_C_sf"/>
</dbReference>
<dbReference type="InterPro" id="IPR000014">
    <property type="entry name" value="PAS"/>
</dbReference>
<evidence type="ECO:0000256" key="5">
    <source>
        <dbReference type="ARBA" id="ARBA00022643"/>
    </source>
</evidence>
<keyword evidence="9" id="KW-0418">Kinase</keyword>
<dbReference type="PROSITE" id="PS50113">
    <property type="entry name" value="PAC"/>
    <property type="match status" value="1"/>
</dbReference>
<dbReference type="PANTHER" id="PTHR41523">
    <property type="entry name" value="TWO-COMPONENT SYSTEM SENSOR PROTEIN"/>
    <property type="match status" value="1"/>
</dbReference>